<organism evidence="1 2">
    <name type="scientific">Rhizoctonia solani</name>
    <dbReference type="NCBI Taxonomy" id="456999"/>
    <lineage>
        <taxon>Eukaryota</taxon>
        <taxon>Fungi</taxon>
        <taxon>Dikarya</taxon>
        <taxon>Basidiomycota</taxon>
        <taxon>Agaricomycotina</taxon>
        <taxon>Agaricomycetes</taxon>
        <taxon>Cantharellales</taxon>
        <taxon>Ceratobasidiaceae</taxon>
        <taxon>Rhizoctonia</taxon>
    </lineage>
</organism>
<feature type="non-terminal residue" evidence="1">
    <location>
        <position position="1"/>
    </location>
</feature>
<evidence type="ECO:0000313" key="2">
    <source>
        <dbReference type="Proteomes" id="UP000663853"/>
    </source>
</evidence>
<dbReference type="Proteomes" id="UP000663853">
    <property type="component" value="Unassembled WGS sequence"/>
</dbReference>
<sequence>LHRFSLDRQRVIMQIFVKTWVYFPYFLS</sequence>
<evidence type="ECO:0000313" key="1">
    <source>
        <dbReference type="EMBL" id="CAE6419482.1"/>
    </source>
</evidence>
<gene>
    <name evidence="1" type="ORF">RDB_LOCUS10517</name>
</gene>
<comment type="caution">
    <text evidence="1">The sequence shown here is derived from an EMBL/GenBank/DDBJ whole genome shotgun (WGS) entry which is preliminary data.</text>
</comment>
<proteinExistence type="predicted"/>
<dbReference type="EMBL" id="CAJMXA010000166">
    <property type="protein sequence ID" value="CAE6419482.1"/>
    <property type="molecule type" value="Genomic_DNA"/>
</dbReference>
<name>A0A8H3AB13_9AGAM</name>
<protein>
    <submittedName>
        <fullName evidence="1">Uncharacterized protein</fullName>
    </submittedName>
</protein>
<accession>A0A8H3AB13</accession>
<dbReference type="AlphaFoldDB" id="A0A8H3AB13"/>
<reference evidence="1" key="1">
    <citation type="submission" date="2021-01" db="EMBL/GenBank/DDBJ databases">
        <authorList>
            <person name="Kaushik A."/>
        </authorList>
    </citation>
    <scope>NUCLEOTIDE SEQUENCE</scope>
    <source>
        <strain evidence="1">AG6-10EEA</strain>
    </source>
</reference>